<dbReference type="AlphaFoldDB" id="A0A6C0KGC4"/>
<proteinExistence type="predicted"/>
<protein>
    <recommendedName>
        <fullName evidence="2">Glutaredoxin domain-containing protein</fullName>
    </recommendedName>
</protein>
<organism evidence="1">
    <name type="scientific">viral metagenome</name>
    <dbReference type="NCBI Taxonomy" id="1070528"/>
    <lineage>
        <taxon>unclassified sequences</taxon>
        <taxon>metagenomes</taxon>
        <taxon>organismal metagenomes</taxon>
    </lineage>
</organism>
<sequence length="204" mass="22991">MDIVYYSNYCKHSKKILQYLAKENLTNQFNCICIDKRSRDPQTGQIRVHLESGQTIMMPPNVHSVPALLLVKQNFKVVLGDDILPLLHPLIKKQRDAATRHQGEPTGFSIGSYSGGSTNIISEKFTPYDLTPEELSAKGRGVKRALYNYVSADSESMLIQTPPDNYRPDKVGGDVSLDTLEQRRNEDVTKYFPTNSPYVPQSNI</sequence>
<evidence type="ECO:0008006" key="2">
    <source>
        <dbReference type="Google" id="ProtNLM"/>
    </source>
</evidence>
<dbReference type="EMBL" id="MN740898">
    <property type="protein sequence ID" value="QHU17045.1"/>
    <property type="molecule type" value="Genomic_DNA"/>
</dbReference>
<evidence type="ECO:0000313" key="1">
    <source>
        <dbReference type="EMBL" id="QHU17045.1"/>
    </source>
</evidence>
<reference evidence="1" key="1">
    <citation type="journal article" date="2020" name="Nature">
        <title>Giant virus diversity and host interactions through global metagenomics.</title>
        <authorList>
            <person name="Schulz F."/>
            <person name="Roux S."/>
            <person name="Paez-Espino D."/>
            <person name="Jungbluth S."/>
            <person name="Walsh D.A."/>
            <person name="Denef V.J."/>
            <person name="McMahon K.D."/>
            <person name="Konstantinidis K.T."/>
            <person name="Eloe-Fadrosh E.A."/>
            <person name="Kyrpides N.C."/>
            <person name="Woyke T."/>
        </authorList>
    </citation>
    <scope>NUCLEOTIDE SEQUENCE</scope>
    <source>
        <strain evidence="1">GVMAG-S-3300012000-57</strain>
    </source>
</reference>
<accession>A0A6C0KGC4</accession>
<name>A0A6C0KGC4_9ZZZZ</name>